<dbReference type="InterPro" id="IPR028994">
    <property type="entry name" value="Integrin_alpha_N"/>
</dbReference>
<dbReference type="KEGG" id="mgau:MGALJ_61510"/>
<sequence>MQRTWTKAILGIALAVAMATTALTASCSSDEGSEVLTGVNAGPDGKPAPFKEPVRLSSKDGVLEVRLSAHQGTVSLDTVKKPVSSFLVFGYELIQGTSSDGSTSGDNMYPAPTLRVEPGERLIIYYDNDLQGLTIPDFNDPAMTPAGGEVPIYPPALTSAPLNLHTHGLHVSPSGNADNVLVSIPAGMGNTFDYAVPTDMPNGLYWYHPHRHMVSAQQVYGGLAGLLEIGRPDGNLPLVTKNNIPIRDMALQYNFVFDRKGGGHELNNPYWEQWVSTLKPPEGSQLADGTYSPSLAPVNFSESTKGAEYFTNWYAGPLSPQNHRGQNQFIPQNLQTFTSPSKTVPADPGLPDNQRDVQFTVNGQFQPELKVKPGQTEIWVLANMSDIAYMPIRLTETATGNHPKFSIVGQDGNPYTQVQRPVDGDGTYLEIPPGSRYAIAVTMPKTGDLVVDMPPKDGVKGISEPAVLYTNNETKNAPAVLGTVTIDPKYISARDGFFTFPTQILLRATPESGEGQTTPFEPGQNLGAYTSFVDTAAMTPDIKRTLDISGGFGNKKASDNDPKAFTYEFEDNIFPYVPLIQPRLNSVEEWSITNYNNDGHPMHIHVNDFQVMEVVNPLAGTRTGVQPWGLDNANVPPPVIDENENPLVPASLTLRSKFTEYKGTFVIHCHRLNHEDNGLMAIVNVIPEVSTYAVAQPGSPGKPATVRIHDGSGDKVLGFVTPFPSFEGTPSVAMADVNGDMILDLIVGTGGGVDPEVVVYDGNDAADGRFTSEITRFAPFDAGLRGGVNVAGADIDGNALADNIIVGTGPGIESQVKVFSSDLPAERDQAPDVFSAFTPYPGSKSGVSVATGMVELGSGRESIVAAPGPGDAPQVKTFRFDLFKPTARSQANGTATEHSGKPNEPRITSQFMAYDENYTGGVSLTTGWVVGAEGGAKSIITGQLAGDGTVRVWSTGSRLDGQPASYLRNPNDHEGPLEYAQISSFAPFNDGADGVTVATSSTPYGADLLLSGGVTGGTEVRKYGLVPAGPGMTTVVPKLLTTLPTLPDVSGAVPMAGR</sequence>
<keyword evidence="3" id="KW-0732">Signal</keyword>
<dbReference type="CDD" id="cd13853">
    <property type="entry name" value="CuRO_1_Tth-MCO_like"/>
    <property type="match status" value="1"/>
</dbReference>
<evidence type="ECO:0000313" key="7">
    <source>
        <dbReference type="Proteomes" id="UP000465785"/>
    </source>
</evidence>
<evidence type="ECO:0000256" key="2">
    <source>
        <dbReference type="ARBA" id="ARBA00023002"/>
    </source>
</evidence>
<organism evidence="6 7">
    <name type="scientific">Mycobacterium gallinarum</name>
    <dbReference type="NCBI Taxonomy" id="39689"/>
    <lineage>
        <taxon>Bacteria</taxon>
        <taxon>Bacillati</taxon>
        <taxon>Actinomycetota</taxon>
        <taxon>Actinomycetes</taxon>
        <taxon>Mycobacteriales</taxon>
        <taxon>Mycobacteriaceae</taxon>
        <taxon>Mycobacterium</taxon>
    </lineage>
</organism>
<dbReference type="SUPFAM" id="SSF69318">
    <property type="entry name" value="Integrin alpha N-terminal domain"/>
    <property type="match status" value="1"/>
</dbReference>
<dbReference type="InterPro" id="IPR011706">
    <property type="entry name" value="Cu-oxidase_C"/>
</dbReference>
<keyword evidence="6" id="KW-0614">Plasmid</keyword>
<dbReference type="RefSeq" id="WP_163738987.1">
    <property type="nucleotide sequence ID" value="NZ_AP022602.1"/>
</dbReference>
<feature type="chain" id="PRO_5040809035" description="Copper oxidase" evidence="3">
    <location>
        <begin position="26"/>
        <end position="1058"/>
    </location>
</feature>
<feature type="domain" description="Plastocyanin-like" evidence="5">
    <location>
        <begin position="160"/>
        <end position="230"/>
    </location>
</feature>
<name>A0A9W4BLT5_9MYCO</name>
<dbReference type="Gene3D" id="2.60.40.420">
    <property type="entry name" value="Cupredoxins - blue copper proteins"/>
    <property type="match status" value="3"/>
</dbReference>
<dbReference type="PROSITE" id="PS51257">
    <property type="entry name" value="PROKAR_LIPOPROTEIN"/>
    <property type="match status" value="1"/>
</dbReference>
<dbReference type="Pfam" id="PF07731">
    <property type="entry name" value="Cu-oxidase_2"/>
    <property type="match status" value="1"/>
</dbReference>
<geneLocation type="plasmid" evidence="6 7">
    <name>pJCM6399</name>
</geneLocation>
<dbReference type="AlphaFoldDB" id="A0A9W4BLT5"/>
<keyword evidence="7" id="KW-1185">Reference proteome</keyword>
<reference evidence="6 7" key="1">
    <citation type="journal article" date="2019" name="Emerg. Microbes Infect.">
        <title>Comprehensive subspecies identification of 175 nontuberculous mycobacteria species based on 7547 genomic profiles.</title>
        <authorList>
            <person name="Matsumoto Y."/>
            <person name="Kinjo T."/>
            <person name="Motooka D."/>
            <person name="Nabeya D."/>
            <person name="Jung N."/>
            <person name="Uechi K."/>
            <person name="Horii T."/>
            <person name="Iida T."/>
            <person name="Fujita J."/>
            <person name="Nakamura S."/>
        </authorList>
    </citation>
    <scope>NUCLEOTIDE SEQUENCE [LARGE SCALE GENOMIC DNA]</scope>
    <source>
        <strain evidence="6 7">JCM 6399</strain>
        <plasmid evidence="6">pJCM6399</plasmid>
    </source>
</reference>
<protein>
    <recommendedName>
        <fullName evidence="8">Copper oxidase</fullName>
    </recommendedName>
</protein>
<dbReference type="InterPro" id="IPR008972">
    <property type="entry name" value="Cupredoxin"/>
</dbReference>
<evidence type="ECO:0000259" key="5">
    <source>
        <dbReference type="Pfam" id="PF07732"/>
    </source>
</evidence>
<dbReference type="EMBL" id="AP022602">
    <property type="protein sequence ID" value="BBY96482.1"/>
    <property type="molecule type" value="Genomic_DNA"/>
</dbReference>
<dbReference type="GO" id="GO:0005507">
    <property type="term" value="F:copper ion binding"/>
    <property type="evidence" value="ECO:0007669"/>
    <property type="project" value="InterPro"/>
</dbReference>
<dbReference type="Proteomes" id="UP000465785">
    <property type="component" value="Plasmid pJCM6399"/>
</dbReference>
<feature type="domain" description="Plastocyanin-like" evidence="4">
    <location>
        <begin position="566"/>
        <end position="687"/>
    </location>
</feature>
<keyword evidence="1" id="KW-0479">Metal-binding</keyword>
<proteinExistence type="predicted"/>
<accession>A0A9W4BLT5</accession>
<evidence type="ECO:0000259" key="4">
    <source>
        <dbReference type="Pfam" id="PF07731"/>
    </source>
</evidence>
<dbReference type="SUPFAM" id="SSF49503">
    <property type="entry name" value="Cupredoxins"/>
    <property type="match status" value="3"/>
</dbReference>
<evidence type="ECO:0008006" key="8">
    <source>
        <dbReference type="Google" id="ProtNLM"/>
    </source>
</evidence>
<dbReference type="GO" id="GO:0016491">
    <property type="term" value="F:oxidoreductase activity"/>
    <property type="evidence" value="ECO:0007669"/>
    <property type="project" value="UniProtKB-KW"/>
</dbReference>
<evidence type="ECO:0000256" key="1">
    <source>
        <dbReference type="ARBA" id="ARBA00022723"/>
    </source>
</evidence>
<feature type="signal peptide" evidence="3">
    <location>
        <begin position="1"/>
        <end position="25"/>
    </location>
</feature>
<dbReference type="InterPro" id="IPR002355">
    <property type="entry name" value="Cu_oxidase_Cu_BS"/>
</dbReference>
<dbReference type="PANTHER" id="PTHR11709">
    <property type="entry name" value="MULTI-COPPER OXIDASE"/>
    <property type="match status" value="1"/>
</dbReference>
<keyword evidence="2" id="KW-0560">Oxidoreductase</keyword>
<evidence type="ECO:0000256" key="3">
    <source>
        <dbReference type="SAM" id="SignalP"/>
    </source>
</evidence>
<dbReference type="PANTHER" id="PTHR11709:SF2">
    <property type="entry name" value="MULTICOPPER OXIDASE LPR1"/>
    <property type="match status" value="1"/>
</dbReference>
<dbReference type="InterPro" id="IPR011707">
    <property type="entry name" value="Cu-oxidase-like_N"/>
</dbReference>
<gene>
    <name evidence="6" type="ORF">MGALJ_61510</name>
</gene>
<evidence type="ECO:0000313" key="6">
    <source>
        <dbReference type="EMBL" id="BBY96482.1"/>
    </source>
</evidence>
<dbReference type="Pfam" id="PF07732">
    <property type="entry name" value="Cu-oxidase_3"/>
    <property type="match status" value="1"/>
</dbReference>
<dbReference type="PROSITE" id="PS00080">
    <property type="entry name" value="MULTICOPPER_OXIDASE2"/>
    <property type="match status" value="1"/>
</dbReference>
<dbReference type="InterPro" id="IPR045087">
    <property type="entry name" value="Cu-oxidase_fam"/>
</dbReference>